<dbReference type="InterPro" id="IPR035669">
    <property type="entry name" value="SGNH_plant_lipase-like"/>
</dbReference>
<dbReference type="CDD" id="cd01837">
    <property type="entry name" value="SGNH_plant_lipase_like"/>
    <property type="match status" value="1"/>
</dbReference>
<evidence type="ECO:0000313" key="4">
    <source>
        <dbReference type="Proteomes" id="UP001177003"/>
    </source>
</evidence>
<dbReference type="InterPro" id="IPR001087">
    <property type="entry name" value="GDSL"/>
</dbReference>
<keyword evidence="2" id="KW-0732">Signal</keyword>
<dbReference type="InterPro" id="IPR050592">
    <property type="entry name" value="GDSL_lipolytic_enzyme"/>
</dbReference>
<dbReference type="InterPro" id="IPR036514">
    <property type="entry name" value="SGNH_hydro_sf"/>
</dbReference>
<dbReference type="Gene3D" id="3.40.50.1110">
    <property type="entry name" value="SGNH hydrolase"/>
    <property type="match status" value="1"/>
</dbReference>
<dbReference type="PANTHER" id="PTHR45642:SF149">
    <property type="entry name" value="SGNH HYDROLASE-TYPE ESTERASE DOMAIN-CONTAINING PROTEIN-RELATED"/>
    <property type="match status" value="1"/>
</dbReference>
<accession>A0AA36A2X1</accession>
<evidence type="ECO:0000256" key="1">
    <source>
        <dbReference type="ARBA" id="ARBA00008668"/>
    </source>
</evidence>
<sequence length="380" mass="42677">MAEMQAVHLLLFGQFLAQLIMIHAKVSSIIVFGDSTVDAGNNNHVATVLRSNFQPYGRDFYGSRPTGRFCNGRIATDFISEAFGIRSIVPAYLDPNYNMVDFAKGVSFASAGTGYDNLTAAILSVIPLWKELEYFKEYQTNLKAHLGDAKASKVLSEALYLISLGTNDFLENYFALPIRSRVYSIEEYEKFLEDIARNFVKDLYNLGARKISLNGLPPMGCLPLERTENYFSGTKCVQLYNRVAKEFNLKLKHLVKKLNKELAGIQLVYSDIYYILSDVIKNPRSFGFDDGERACCATGRFEMSYLCNRYNPFTLAKDVDYGLSQNQTRSLVVSGWKRTFLRHGITGYHGAVVKVSSFVGKAPQHVTQGVEHALHHDVVS</sequence>
<organism evidence="3 4">
    <name type="scientific">Lactuca saligna</name>
    <name type="common">Willowleaf lettuce</name>
    <dbReference type="NCBI Taxonomy" id="75948"/>
    <lineage>
        <taxon>Eukaryota</taxon>
        <taxon>Viridiplantae</taxon>
        <taxon>Streptophyta</taxon>
        <taxon>Embryophyta</taxon>
        <taxon>Tracheophyta</taxon>
        <taxon>Spermatophyta</taxon>
        <taxon>Magnoliopsida</taxon>
        <taxon>eudicotyledons</taxon>
        <taxon>Gunneridae</taxon>
        <taxon>Pentapetalae</taxon>
        <taxon>asterids</taxon>
        <taxon>campanulids</taxon>
        <taxon>Asterales</taxon>
        <taxon>Asteraceae</taxon>
        <taxon>Cichorioideae</taxon>
        <taxon>Cichorieae</taxon>
        <taxon>Lactucinae</taxon>
        <taxon>Lactuca</taxon>
    </lineage>
</organism>
<reference evidence="3" key="1">
    <citation type="submission" date="2023-04" db="EMBL/GenBank/DDBJ databases">
        <authorList>
            <person name="Vijverberg K."/>
            <person name="Xiong W."/>
            <person name="Schranz E."/>
        </authorList>
    </citation>
    <scope>NUCLEOTIDE SEQUENCE</scope>
</reference>
<evidence type="ECO:0008006" key="5">
    <source>
        <dbReference type="Google" id="ProtNLM"/>
    </source>
</evidence>
<proteinExistence type="inferred from homology"/>
<keyword evidence="4" id="KW-1185">Reference proteome</keyword>
<dbReference type="EMBL" id="OX465085">
    <property type="protein sequence ID" value="CAI9303545.1"/>
    <property type="molecule type" value="Genomic_DNA"/>
</dbReference>
<feature type="signal peptide" evidence="2">
    <location>
        <begin position="1"/>
        <end position="24"/>
    </location>
</feature>
<dbReference type="GO" id="GO:0016788">
    <property type="term" value="F:hydrolase activity, acting on ester bonds"/>
    <property type="evidence" value="ECO:0007669"/>
    <property type="project" value="InterPro"/>
</dbReference>
<protein>
    <recommendedName>
        <fullName evidence="5">GDSL esterase/lipase</fullName>
    </recommendedName>
</protein>
<evidence type="ECO:0000313" key="3">
    <source>
        <dbReference type="EMBL" id="CAI9303545.1"/>
    </source>
</evidence>
<dbReference type="PANTHER" id="PTHR45642">
    <property type="entry name" value="GDSL ESTERASE/LIPASE EXL3"/>
    <property type="match status" value="1"/>
</dbReference>
<comment type="similarity">
    <text evidence="1">Belongs to the 'GDSL' lipolytic enzyme family.</text>
</comment>
<gene>
    <name evidence="3" type="ORF">LSALG_LOCUS41973</name>
</gene>
<dbReference type="AlphaFoldDB" id="A0AA36A2X1"/>
<name>A0AA36A2X1_LACSI</name>
<dbReference type="Proteomes" id="UP001177003">
    <property type="component" value="Chromosome 9"/>
</dbReference>
<feature type="chain" id="PRO_5041443888" description="GDSL esterase/lipase" evidence="2">
    <location>
        <begin position="25"/>
        <end position="380"/>
    </location>
</feature>
<dbReference type="Pfam" id="PF00657">
    <property type="entry name" value="Lipase_GDSL"/>
    <property type="match status" value="1"/>
</dbReference>
<evidence type="ECO:0000256" key="2">
    <source>
        <dbReference type="SAM" id="SignalP"/>
    </source>
</evidence>